<evidence type="ECO:0000313" key="2">
    <source>
        <dbReference type="EMBL" id="KAL1835391.1"/>
    </source>
</evidence>
<sequence>MDEDLPRYSSKGISIVETLVQGPGSVVGRVLVDGTEMLGKVRGRGLHGSSLHHELSRLHQIRQARLHQRAQVRVPPLLGYITHPEAGCVVGFVRAWIPGERLKDAVRGATPERRRKWASQVREAVDQLHEMGVVWGDGKPSNVVVDESDDVWLIDLEGGCTEGWVDPELADTVEGDEQAVRRITSFLRVEEGS</sequence>
<keyword evidence="3" id="KW-1185">Reference proteome</keyword>
<feature type="domain" description="Protein kinase" evidence="1">
    <location>
        <begin position="13"/>
        <end position="193"/>
    </location>
</feature>
<dbReference type="SUPFAM" id="SSF56112">
    <property type="entry name" value="Protein kinase-like (PK-like)"/>
    <property type="match status" value="1"/>
</dbReference>
<evidence type="ECO:0000313" key="3">
    <source>
        <dbReference type="Proteomes" id="UP001586593"/>
    </source>
</evidence>
<dbReference type="Gene3D" id="1.10.510.10">
    <property type="entry name" value="Transferase(Phosphotransferase) domain 1"/>
    <property type="match status" value="1"/>
</dbReference>
<dbReference type="InterPro" id="IPR011009">
    <property type="entry name" value="Kinase-like_dom_sf"/>
</dbReference>
<evidence type="ECO:0000259" key="1">
    <source>
        <dbReference type="PROSITE" id="PS50011"/>
    </source>
</evidence>
<accession>A0ABR3V1Q4</accession>
<dbReference type="InterPro" id="IPR000719">
    <property type="entry name" value="Prot_kinase_dom"/>
</dbReference>
<organism evidence="2 3">
    <name type="scientific">Phialemonium thermophilum</name>
    <dbReference type="NCBI Taxonomy" id="223376"/>
    <lineage>
        <taxon>Eukaryota</taxon>
        <taxon>Fungi</taxon>
        <taxon>Dikarya</taxon>
        <taxon>Ascomycota</taxon>
        <taxon>Pezizomycotina</taxon>
        <taxon>Sordariomycetes</taxon>
        <taxon>Sordariomycetidae</taxon>
        <taxon>Cephalothecales</taxon>
        <taxon>Cephalothecaceae</taxon>
        <taxon>Phialemonium</taxon>
    </lineage>
</organism>
<protein>
    <recommendedName>
        <fullName evidence="1">Protein kinase domain-containing protein</fullName>
    </recommendedName>
</protein>
<reference evidence="2 3" key="1">
    <citation type="journal article" date="2024" name="Commun. Biol.">
        <title>Comparative genomic analysis of thermophilic fungi reveals convergent evolutionary adaptations and gene losses.</title>
        <authorList>
            <person name="Steindorff A.S."/>
            <person name="Aguilar-Pontes M.V."/>
            <person name="Robinson A.J."/>
            <person name="Andreopoulos B."/>
            <person name="LaButti K."/>
            <person name="Kuo A."/>
            <person name="Mondo S."/>
            <person name="Riley R."/>
            <person name="Otillar R."/>
            <person name="Haridas S."/>
            <person name="Lipzen A."/>
            <person name="Grimwood J."/>
            <person name="Schmutz J."/>
            <person name="Clum A."/>
            <person name="Reid I.D."/>
            <person name="Moisan M.C."/>
            <person name="Butler G."/>
            <person name="Nguyen T.T.M."/>
            <person name="Dewar K."/>
            <person name="Conant G."/>
            <person name="Drula E."/>
            <person name="Henrissat B."/>
            <person name="Hansel C."/>
            <person name="Singer S."/>
            <person name="Hutchinson M.I."/>
            <person name="de Vries R.P."/>
            <person name="Natvig D.O."/>
            <person name="Powell A.J."/>
            <person name="Tsang A."/>
            <person name="Grigoriev I.V."/>
        </authorList>
    </citation>
    <scope>NUCLEOTIDE SEQUENCE [LARGE SCALE GENOMIC DNA]</scope>
    <source>
        <strain evidence="2 3">ATCC 24622</strain>
    </source>
</reference>
<gene>
    <name evidence="2" type="ORF">VTK73DRAFT_5685</name>
</gene>
<dbReference type="EMBL" id="JAZHXJ010003177">
    <property type="protein sequence ID" value="KAL1835391.1"/>
    <property type="molecule type" value="Genomic_DNA"/>
</dbReference>
<name>A0ABR3V1Q4_9PEZI</name>
<proteinExistence type="predicted"/>
<dbReference type="Proteomes" id="UP001586593">
    <property type="component" value="Unassembled WGS sequence"/>
</dbReference>
<dbReference type="PROSITE" id="PS50011">
    <property type="entry name" value="PROTEIN_KINASE_DOM"/>
    <property type="match status" value="1"/>
</dbReference>
<comment type="caution">
    <text evidence="2">The sequence shown here is derived from an EMBL/GenBank/DDBJ whole genome shotgun (WGS) entry which is preliminary data.</text>
</comment>